<dbReference type="Proteomes" id="UP000252893">
    <property type="component" value="Unassembled WGS sequence"/>
</dbReference>
<dbReference type="EMBL" id="QNRH01000033">
    <property type="protein sequence ID" value="RBO87183.1"/>
    <property type="molecule type" value="Genomic_DNA"/>
</dbReference>
<evidence type="ECO:0000259" key="1">
    <source>
        <dbReference type="Pfam" id="PF16242"/>
    </source>
</evidence>
<proteinExistence type="predicted"/>
<protein>
    <submittedName>
        <fullName evidence="2">Pyridoxamine 5'-phosphate oxidase like protein</fullName>
    </submittedName>
</protein>
<dbReference type="Pfam" id="PF16242">
    <property type="entry name" value="Pyrid_ox_like"/>
    <property type="match status" value="1"/>
</dbReference>
<reference evidence="2 3" key="1">
    <citation type="submission" date="2018-06" db="EMBL/GenBank/DDBJ databases">
        <title>Genomic Encyclopedia of Type Strains, Phase IV (KMG-IV): sequencing the most valuable type-strain genomes for metagenomic binning, comparative biology and taxonomic classification.</title>
        <authorList>
            <person name="Goeker M."/>
        </authorList>
    </citation>
    <scope>NUCLEOTIDE SEQUENCE [LARGE SCALE GENOMIC DNA]</scope>
    <source>
        <strain evidence="2 3">DSM 25619</strain>
    </source>
</reference>
<sequence>MAPIVRKEEGAIYFLTDSRSEKVGDIKGEVIVHLTFSDHAANDYLFIEGDAQVFNDRKKIHDLWTPFSKAFWDSADDPNIRLIVVSPNRAEFWDGPNSLTVAVKMMFASVTGIKPDLGDHRETGM</sequence>
<dbReference type="AlphaFoldDB" id="A0A366DAX9"/>
<name>A0A366DAX9_9HYPH</name>
<dbReference type="RefSeq" id="WP_113946542.1">
    <property type="nucleotide sequence ID" value="NZ_JBHEEG010000025.1"/>
</dbReference>
<dbReference type="InterPro" id="IPR012349">
    <property type="entry name" value="Split_barrel_FMN-bd"/>
</dbReference>
<dbReference type="SUPFAM" id="SSF50475">
    <property type="entry name" value="FMN-binding split barrel"/>
    <property type="match status" value="1"/>
</dbReference>
<dbReference type="Gene3D" id="2.30.110.10">
    <property type="entry name" value="Electron Transport, Fmn-binding Protein, Chain A"/>
    <property type="match status" value="1"/>
</dbReference>
<dbReference type="InterPro" id="IPR038725">
    <property type="entry name" value="YdaG_split_barrel_FMN-bd"/>
</dbReference>
<dbReference type="PANTHER" id="PTHR34818">
    <property type="entry name" value="PROTEIN BLI-3"/>
    <property type="match status" value="1"/>
</dbReference>
<keyword evidence="3" id="KW-1185">Reference proteome</keyword>
<dbReference type="InterPro" id="IPR052917">
    <property type="entry name" value="Stress-Dev_Protein"/>
</dbReference>
<organism evidence="2 3">
    <name type="scientific">Pseudochrobactrum asaccharolyticum</name>
    <dbReference type="NCBI Taxonomy" id="354351"/>
    <lineage>
        <taxon>Bacteria</taxon>
        <taxon>Pseudomonadati</taxon>
        <taxon>Pseudomonadota</taxon>
        <taxon>Alphaproteobacteria</taxon>
        <taxon>Hyphomicrobiales</taxon>
        <taxon>Brucellaceae</taxon>
        <taxon>Pseudochrobactrum</taxon>
    </lineage>
</organism>
<evidence type="ECO:0000313" key="3">
    <source>
        <dbReference type="Proteomes" id="UP000252893"/>
    </source>
</evidence>
<dbReference type="PANTHER" id="PTHR34818:SF1">
    <property type="entry name" value="PROTEIN BLI-3"/>
    <property type="match status" value="1"/>
</dbReference>
<feature type="domain" description="General stress protein FMN-binding split barrel" evidence="1">
    <location>
        <begin position="1"/>
        <end position="116"/>
    </location>
</feature>
<comment type="caution">
    <text evidence="2">The sequence shown here is derived from an EMBL/GenBank/DDBJ whole genome shotgun (WGS) entry which is preliminary data.</text>
</comment>
<dbReference type="OrthoDB" id="1432662at2"/>
<gene>
    <name evidence="2" type="ORF">DFR47_1332</name>
</gene>
<evidence type="ECO:0000313" key="2">
    <source>
        <dbReference type="EMBL" id="RBO87183.1"/>
    </source>
</evidence>
<accession>A0A366DAX9</accession>